<gene>
    <name evidence="2" type="ORF">CV019_10790</name>
    <name evidence="1" type="ORF">RO950_09420</name>
</gene>
<protein>
    <submittedName>
        <fullName evidence="2">Glucosamine-6-phosphate isomerase</fullName>
    </submittedName>
</protein>
<accession>A0A2A1K9C2</accession>
<dbReference type="EMBL" id="JAVSOO010000025">
    <property type="protein sequence ID" value="MDT4287228.1"/>
    <property type="molecule type" value="Genomic_DNA"/>
</dbReference>
<dbReference type="GO" id="GO:0016853">
    <property type="term" value="F:isomerase activity"/>
    <property type="evidence" value="ECO:0007669"/>
    <property type="project" value="UniProtKB-KW"/>
</dbReference>
<dbReference type="InterPro" id="IPR037171">
    <property type="entry name" value="NagB/RpiA_transferase-like"/>
</dbReference>
<dbReference type="GO" id="GO:0004342">
    <property type="term" value="F:glucosamine-6-phosphate deaminase activity"/>
    <property type="evidence" value="ECO:0007669"/>
    <property type="project" value="InterPro"/>
</dbReference>
<evidence type="ECO:0000313" key="3">
    <source>
        <dbReference type="Proteomes" id="UP000238153"/>
    </source>
</evidence>
<keyword evidence="2" id="KW-0413">Isomerase</keyword>
<dbReference type="EMBL" id="PGWX01000376">
    <property type="protein sequence ID" value="PPJ72485.1"/>
    <property type="molecule type" value="Genomic_DNA"/>
</dbReference>
<dbReference type="PANTHER" id="PTHR11280:SF5">
    <property type="entry name" value="GLUCOSAMINE-6-PHOSPHATE ISOMERASE"/>
    <property type="match status" value="1"/>
</dbReference>
<evidence type="ECO:0000313" key="1">
    <source>
        <dbReference type="EMBL" id="MDT4287228.1"/>
    </source>
</evidence>
<dbReference type="InterPro" id="IPR004547">
    <property type="entry name" value="Glucosamine6P_isomerase"/>
</dbReference>
<keyword evidence="4" id="KW-1185">Reference proteome</keyword>
<dbReference type="RefSeq" id="WP_011275409.1">
    <property type="nucleotide sequence ID" value="NZ_BKAY01000019.1"/>
</dbReference>
<dbReference type="Gene3D" id="3.40.50.1360">
    <property type="match status" value="1"/>
</dbReference>
<sequence length="199" mass="22272">MAMNFKVFNDVEHVAEYTADIIRKQFNNNPTTIAGIHLTKDAAPVLDELKKDVDHNAVDFSQVNILDYDDNRSYYEALGVPASQIYPINLDDDAESLIDDKIKTKENKGKLILQVTSIDESGSLNVNVRQGLLKAREVVLVVTGANKREVVKKLYEENGKSSFEPSDLKAHRMVTVVLDRAAAEGLPEDVKEYFTARFA</sequence>
<dbReference type="STRING" id="1283.ShL2_00992"/>
<dbReference type="KEGG" id="shh:ShL2_00992"/>
<dbReference type="Proteomes" id="UP001269271">
    <property type="component" value="Unassembled WGS sequence"/>
</dbReference>
<dbReference type="PANTHER" id="PTHR11280">
    <property type="entry name" value="GLUCOSAMINE-6-PHOSPHATE ISOMERASE"/>
    <property type="match status" value="1"/>
</dbReference>
<dbReference type="AlphaFoldDB" id="A0A2A1K9C2"/>
<reference evidence="2 3" key="1">
    <citation type="submission" date="2017-11" db="EMBL/GenBank/DDBJ databases">
        <authorList>
            <person name="Founou R.C."/>
            <person name="Founou L."/>
            <person name="Allam M."/>
            <person name="Ismail A."/>
            <person name="Essack S.Y."/>
        </authorList>
    </citation>
    <scope>NUCLEOTIDE SEQUENCE [LARGE SCALE GENOMIC DNA]</scope>
    <source>
        <strain evidence="2 3">G811N2B1</strain>
    </source>
</reference>
<comment type="caution">
    <text evidence="2">The sequence shown here is derived from an EMBL/GenBank/DDBJ whole genome shotgun (WGS) entry which is preliminary data.</text>
</comment>
<name>A0A2A1K9C2_STAHA</name>
<dbReference type="SUPFAM" id="SSF100950">
    <property type="entry name" value="NagB/RpiA/CoA transferase-like"/>
    <property type="match status" value="1"/>
</dbReference>
<dbReference type="OMA" id="KAHRMVT"/>
<evidence type="ECO:0000313" key="2">
    <source>
        <dbReference type="EMBL" id="PPJ72485.1"/>
    </source>
</evidence>
<dbReference type="GO" id="GO:0006043">
    <property type="term" value="P:glucosamine catabolic process"/>
    <property type="evidence" value="ECO:0007669"/>
    <property type="project" value="TreeGrafter"/>
</dbReference>
<proteinExistence type="predicted"/>
<dbReference type="GO" id="GO:0006046">
    <property type="term" value="P:N-acetylglucosamine catabolic process"/>
    <property type="evidence" value="ECO:0007669"/>
    <property type="project" value="TreeGrafter"/>
</dbReference>
<dbReference type="Proteomes" id="UP000238153">
    <property type="component" value="Unassembled WGS sequence"/>
</dbReference>
<dbReference type="GO" id="GO:0019262">
    <property type="term" value="P:N-acetylneuraminate catabolic process"/>
    <property type="evidence" value="ECO:0007669"/>
    <property type="project" value="TreeGrafter"/>
</dbReference>
<dbReference type="GO" id="GO:0005737">
    <property type="term" value="C:cytoplasm"/>
    <property type="evidence" value="ECO:0007669"/>
    <property type="project" value="TreeGrafter"/>
</dbReference>
<dbReference type="GO" id="GO:0042802">
    <property type="term" value="F:identical protein binding"/>
    <property type="evidence" value="ECO:0007669"/>
    <property type="project" value="TreeGrafter"/>
</dbReference>
<dbReference type="GeneID" id="93780513"/>
<reference evidence="1 4" key="2">
    <citation type="submission" date="2023-08" db="EMBL/GenBank/DDBJ databases">
        <title>Genomic surveillance of Staphylococcus haemolyticus neonatal outbreak in southern France.</title>
        <authorList>
            <person name="Magnan C."/>
            <person name="Morsli M."/>
            <person name="Thiery B."/>
            <person name="Salipante F."/>
            <person name="Attar J."/>
            <person name="Massimo D.M."/>
            <person name="Ory J."/>
            <person name="Pantel A."/>
            <person name="Lavigne J.-P."/>
        </authorList>
    </citation>
    <scope>NUCLEOTIDE SEQUENCE [LARGE SCALE GENOMIC DNA]</scope>
    <source>
        <strain evidence="1 4">NSH026</strain>
    </source>
</reference>
<evidence type="ECO:0000313" key="4">
    <source>
        <dbReference type="Proteomes" id="UP001269271"/>
    </source>
</evidence>
<organism evidence="2 3">
    <name type="scientific">Staphylococcus haemolyticus</name>
    <dbReference type="NCBI Taxonomy" id="1283"/>
    <lineage>
        <taxon>Bacteria</taxon>
        <taxon>Bacillati</taxon>
        <taxon>Bacillota</taxon>
        <taxon>Bacilli</taxon>
        <taxon>Bacillales</taxon>
        <taxon>Staphylococcaceae</taxon>
        <taxon>Staphylococcus</taxon>
    </lineage>
</organism>